<dbReference type="PANTHER" id="PTHR12904">
    <property type="match status" value="1"/>
</dbReference>
<name>G0MMW7_CAEBE</name>
<organism evidence="2">
    <name type="scientific">Caenorhabditis brenneri</name>
    <name type="common">Nematode worm</name>
    <dbReference type="NCBI Taxonomy" id="135651"/>
    <lineage>
        <taxon>Eukaryota</taxon>
        <taxon>Metazoa</taxon>
        <taxon>Ecdysozoa</taxon>
        <taxon>Nematoda</taxon>
        <taxon>Chromadorea</taxon>
        <taxon>Rhabditida</taxon>
        <taxon>Rhabditina</taxon>
        <taxon>Rhabditomorpha</taxon>
        <taxon>Rhabditoidea</taxon>
        <taxon>Rhabditidae</taxon>
        <taxon>Peloderinae</taxon>
        <taxon>Caenorhabditis</taxon>
    </lineage>
</organism>
<accession>G0MMW7</accession>
<dbReference type="OMA" id="CDITEEM"/>
<keyword evidence="2" id="KW-1185">Reference proteome</keyword>
<dbReference type="SUPFAM" id="SSF52058">
    <property type="entry name" value="L domain-like"/>
    <property type="match status" value="1"/>
</dbReference>
<dbReference type="InParanoid" id="G0MMW7"/>
<gene>
    <name evidence="1" type="ORF">CAEBREN_25990</name>
</gene>
<evidence type="ECO:0000313" key="2">
    <source>
        <dbReference type="Proteomes" id="UP000008068"/>
    </source>
</evidence>
<dbReference type="FunCoup" id="G0MMW7">
    <property type="interactions" value="21"/>
</dbReference>
<dbReference type="OrthoDB" id="5838776at2759"/>
<proteinExistence type="predicted"/>
<sequence length="720" mass="83169">MLDTLRDMCIKQTAEHIVTGKLKTAHQKLDVQTSNLVFEELLNHSEHPNFSENCQNVKNLLTVTKIELTSQIQSVDDNFCEMIFEQQNITELGLYGLFYWEMFHLKPENTDEEDQGKLLVDIPAVLEKMLNPESFQNLKKLEITGCNLEFVPGWVEKLAPLLPSLETLSLVCSEMEEDVVHSIYENFPNLTELEISKSRVSNLNGISQLSNLKSLNVSEIEFEKKEDLDELFELKNLKVLVIEGDMQLSSGGQKSKSLAHYLESGKCLPQLEHLECSFCDITEEMLQKLLDTHPNLKTIDLMGTPLENHPQITGRGLKLLTMGTFADCLYTIDIFQQRDVLTDYTEPILEKLCEILDDGKEKISRKQLSGCLELMCEIIRRYWDLRGKAAEVLERLCRNARAKFFTFAERQRLIFSIIDVFEQENDNFYIHNYFIDNDSVWNVLSDKVVLTTSPRNIDAVCEYAAIAFCRLENERFHPFQPAMAILSENLDNMSTDRGRALARNSTILNAVLNKFNLFAFYQTGTHEHIGYLTDIIRKLYKIRDDRSEEWAEIDEKCVEAFHKAIRNYRNDLETQSVVLRTLGEIIGCMNKNAKRNLMGDRKWFRYFINTINFNHSPFQKATVIFTYSMFSLVNVRKLELPNDASTQKILLKDVRCALEGYIKNKKDGVFAGVECILKKAQSNITKEMCNWILRNFAEGQTRSKRTLIDNADGVMRRIVF</sequence>
<dbReference type="AlphaFoldDB" id="G0MMW7"/>
<dbReference type="GO" id="GO:0031462">
    <property type="term" value="C:Cul2-RING ubiquitin ligase complex"/>
    <property type="evidence" value="ECO:0007669"/>
    <property type="project" value="TreeGrafter"/>
</dbReference>
<dbReference type="InterPro" id="IPR051341">
    <property type="entry name" value="Zyg-11_UBL_adapter"/>
</dbReference>
<dbReference type="HOGENOM" id="CLU_384145_0_0_1"/>
<dbReference type="Proteomes" id="UP000008068">
    <property type="component" value="Unassembled WGS sequence"/>
</dbReference>
<dbReference type="Gene3D" id="3.80.10.10">
    <property type="entry name" value="Ribonuclease Inhibitor"/>
    <property type="match status" value="1"/>
</dbReference>
<dbReference type="EMBL" id="GL379802">
    <property type="protein sequence ID" value="EGT37467.1"/>
    <property type="molecule type" value="Genomic_DNA"/>
</dbReference>
<reference evidence="2" key="1">
    <citation type="submission" date="2011-07" db="EMBL/GenBank/DDBJ databases">
        <authorList>
            <consortium name="Caenorhabditis brenneri Sequencing and Analysis Consortium"/>
            <person name="Wilson R.K."/>
        </authorList>
    </citation>
    <scope>NUCLEOTIDE SEQUENCE [LARGE SCALE GENOMIC DNA]</scope>
    <source>
        <strain evidence="2">PB2801</strain>
    </source>
</reference>
<evidence type="ECO:0000313" key="1">
    <source>
        <dbReference type="EMBL" id="EGT37467.1"/>
    </source>
</evidence>
<protein>
    <submittedName>
        <fullName evidence="1">Uncharacterized protein</fullName>
    </submittedName>
</protein>
<dbReference type="PANTHER" id="PTHR12904:SF28">
    <property type="entry name" value="ATP SYNTHASE SUBUNIT ALPHA-RELATED"/>
    <property type="match status" value="1"/>
</dbReference>
<dbReference type="STRING" id="135651.G0MMW7"/>
<dbReference type="InterPro" id="IPR016024">
    <property type="entry name" value="ARM-type_fold"/>
</dbReference>
<dbReference type="eggNOG" id="KOG3665">
    <property type="taxonomic scope" value="Eukaryota"/>
</dbReference>
<dbReference type="InterPro" id="IPR032675">
    <property type="entry name" value="LRR_dom_sf"/>
</dbReference>
<dbReference type="SUPFAM" id="SSF48371">
    <property type="entry name" value="ARM repeat"/>
    <property type="match status" value="1"/>
</dbReference>